<dbReference type="InterPro" id="IPR001810">
    <property type="entry name" value="F-box_dom"/>
</dbReference>
<proteinExistence type="predicted"/>
<dbReference type="Proteomes" id="UP000266723">
    <property type="component" value="Unassembled WGS sequence"/>
</dbReference>
<dbReference type="InterPro" id="IPR053781">
    <property type="entry name" value="F-box_AtFBL13-like"/>
</dbReference>
<sequence>MKNLSELRDDLLMKILSLLPTKEVAATSVLSKQWYYLWKQQDVDYVELCKECSAFWKDCKSILSDLKYSHKREHPSIYRRRRERRFDRLVSLIKREAFLKECAECKGRSHAPKKGVKPPPTVSRAPRSSSLAFPLEGLLQHPHPFKSSGLLGSGSLMVRWLGPGCLTAYVCYSIRYPPDLLRS</sequence>
<name>A0ABQ7CE87_BRACR</name>
<evidence type="ECO:0000313" key="2">
    <source>
        <dbReference type="EMBL" id="KAF3550265.1"/>
    </source>
</evidence>
<gene>
    <name evidence="2" type="ORF">DY000_02008869</name>
</gene>
<dbReference type="PANTHER" id="PTHR32212:SF234">
    <property type="entry name" value="F-BOX_LRR-REPEAT PROTEIN 13-LIKE"/>
    <property type="match status" value="1"/>
</dbReference>
<reference evidence="2 3" key="1">
    <citation type="journal article" date="2020" name="BMC Genomics">
        <title>Intraspecific diversification of the crop wild relative Brassica cretica Lam. using demographic model selection.</title>
        <authorList>
            <person name="Kioukis A."/>
            <person name="Michalopoulou V.A."/>
            <person name="Briers L."/>
            <person name="Pirintsos S."/>
            <person name="Studholme D.J."/>
            <person name="Pavlidis P."/>
            <person name="Sarris P.F."/>
        </authorList>
    </citation>
    <scope>NUCLEOTIDE SEQUENCE [LARGE SCALE GENOMIC DNA]</scope>
    <source>
        <strain evidence="3">cv. PFS-1207/04</strain>
    </source>
</reference>
<evidence type="ECO:0000313" key="3">
    <source>
        <dbReference type="Proteomes" id="UP000266723"/>
    </source>
</evidence>
<dbReference type="PROSITE" id="PS50181">
    <property type="entry name" value="FBOX"/>
    <property type="match status" value="1"/>
</dbReference>
<feature type="domain" description="F-box" evidence="1">
    <location>
        <begin position="1"/>
        <end position="48"/>
    </location>
</feature>
<accession>A0ABQ7CE87</accession>
<dbReference type="EMBL" id="QGKV02000832">
    <property type="protein sequence ID" value="KAF3550265.1"/>
    <property type="molecule type" value="Genomic_DNA"/>
</dbReference>
<dbReference type="PANTHER" id="PTHR32212">
    <property type="entry name" value="CYCLIN-LIKE F-BOX"/>
    <property type="match status" value="1"/>
</dbReference>
<dbReference type="CDD" id="cd22160">
    <property type="entry name" value="F-box_AtFBL13-like"/>
    <property type="match status" value="1"/>
</dbReference>
<dbReference type="Pfam" id="PF00646">
    <property type="entry name" value="F-box"/>
    <property type="match status" value="1"/>
</dbReference>
<dbReference type="Gene3D" id="1.20.1280.50">
    <property type="match status" value="1"/>
</dbReference>
<dbReference type="SUPFAM" id="SSF81383">
    <property type="entry name" value="F-box domain"/>
    <property type="match status" value="1"/>
</dbReference>
<comment type="caution">
    <text evidence="2">The sequence shown here is derived from an EMBL/GenBank/DDBJ whole genome shotgun (WGS) entry which is preliminary data.</text>
</comment>
<organism evidence="2 3">
    <name type="scientific">Brassica cretica</name>
    <name type="common">Mustard</name>
    <dbReference type="NCBI Taxonomy" id="69181"/>
    <lineage>
        <taxon>Eukaryota</taxon>
        <taxon>Viridiplantae</taxon>
        <taxon>Streptophyta</taxon>
        <taxon>Embryophyta</taxon>
        <taxon>Tracheophyta</taxon>
        <taxon>Spermatophyta</taxon>
        <taxon>Magnoliopsida</taxon>
        <taxon>eudicotyledons</taxon>
        <taxon>Gunneridae</taxon>
        <taxon>Pentapetalae</taxon>
        <taxon>rosids</taxon>
        <taxon>malvids</taxon>
        <taxon>Brassicales</taxon>
        <taxon>Brassicaceae</taxon>
        <taxon>Brassiceae</taxon>
        <taxon>Brassica</taxon>
    </lineage>
</organism>
<evidence type="ECO:0000259" key="1">
    <source>
        <dbReference type="PROSITE" id="PS50181"/>
    </source>
</evidence>
<keyword evidence="3" id="KW-1185">Reference proteome</keyword>
<dbReference type="InterPro" id="IPR036047">
    <property type="entry name" value="F-box-like_dom_sf"/>
</dbReference>
<protein>
    <recommendedName>
        <fullName evidence="1">F-box domain-containing protein</fullName>
    </recommendedName>
</protein>